<dbReference type="Proteomes" id="UP000232323">
    <property type="component" value="Unassembled WGS sequence"/>
</dbReference>
<dbReference type="EMBL" id="BEGY01000052">
    <property type="protein sequence ID" value="GAX80429.1"/>
    <property type="molecule type" value="Genomic_DNA"/>
</dbReference>
<organism evidence="1 2">
    <name type="scientific">Chlamydomonas eustigma</name>
    <dbReference type="NCBI Taxonomy" id="1157962"/>
    <lineage>
        <taxon>Eukaryota</taxon>
        <taxon>Viridiplantae</taxon>
        <taxon>Chlorophyta</taxon>
        <taxon>core chlorophytes</taxon>
        <taxon>Chlorophyceae</taxon>
        <taxon>CS clade</taxon>
        <taxon>Chlamydomonadales</taxon>
        <taxon>Chlamydomonadaceae</taxon>
        <taxon>Chlamydomonas</taxon>
    </lineage>
</organism>
<reference evidence="1 2" key="1">
    <citation type="submission" date="2017-08" db="EMBL/GenBank/DDBJ databases">
        <title>Acidophilic green algal genome provides insights into adaptation to an acidic environment.</title>
        <authorList>
            <person name="Hirooka S."/>
            <person name="Hirose Y."/>
            <person name="Kanesaki Y."/>
            <person name="Higuchi S."/>
            <person name="Fujiwara T."/>
            <person name="Onuma R."/>
            <person name="Era A."/>
            <person name="Ohbayashi R."/>
            <person name="Uzuka A."/>
            <person name="Nozaki H."/>
            <person name="Yoshikawa H."/>
            <person name="Miyagishima S.Y."/>
        </authorList>
    </citation>
    <scope>NUCLEOTIDE SEQUENCE [LARGE SCALE GENOMIC DNA]</scope>
    <source>
        <strain evidence="1 2">NIES-2499</strain>
    </source>
</reference>
<protein>
    <submittedName>
        <fullName evidence="1">Uncharacterized protein</fullName>
    </submittedName>
</protein>
<gene>
    <name evidence="1" type="ORF">CEUSTIGMA_g7868.t1</name>
</gene>
<proteinExistence type="predicted"/>
<evidence type="ECO:0000313" key="1">
    <source>
        <dbReference type="EMBL" id="GAX80429.1"/>
    </source>
</evidence>
<keyword evidence="2" id="KW-1185">Reference proteome</keyword>
<dbReference type="AlphaFoldDB" id="A0A250XC02"/>
<evidence type="ECO:0000313" key="2">
    <source>
        <dbReference type="Proteomes" id="UP000232323"/>
    </source>
</evidence>
<sequence>MTLLKYQSMLNLAGGIALTTCRSLNHTKAALKLTSYMTNSFLNSNLSISGSSSPTAPAGMLSCGFAATSLLTRSIPQRGLLAIPDALSCSLARDAVTEFLKFSADEDEDC</sequence>
<name>A0A250XC02_9CHLO</name>
<comment type="caution">
    <text evidence="1">The sequence shown here is derived from an EMBL/GenBank/DDBJ whole genome shotgun (WGS) entry which is preliminary data.</text>
</comment>
<accession>A0A250XC02</accession>